<evidence type="ECO:0000256" key="6">
    <source>
        <dbReference type="PROSITE-ProRule" id="PRU00333"/>
    </source>
</evidence>
<feature type="binding site" evidence="6">
    <location>
        <position position="293"/>
    </location>
    <ligand>
        <name>Zn(2+)</name>
        <dbReference type="ChEBI" id="CHEBI:29105"/>
    </ligand>
</feature>
<evidence type="ECO:0000256" key="2">
    <source>
        <dbReference type="ARBA" id="ARBA00022679"/>
    </source>
</evidence>
<dbReference type="GO" id="GO:0009086">
    <property type="term" value="P:methionine biosynthetic process"/>
    <property type="evidence" value="ECO:0007669"/>
    <property type="project" value="InterPro"/>
</dbReference>
<proteinExistence type="predicted"/>
<dbReference type="GO" id="GO:0008270">
    <property type="term" value="F:zinc ion binding"/>
    <property type="evidence" value="ECO:0007669"/>
    <property type="project" value="InterPro"/>
</dbReference>
<evidence type="ECO:0000256" key="5">
    <source>
        <dbReference type="PIRSR" id="PIRSR037505-2"/>
    </source>
</evidence>
<keyword evidence="11" id="KW-1185">Reference proteome</keyword>
<evidence type="ECO:0000256" key="4">
    <source>
        <dbReference type="ARBA" id="ARBA00022833"/>
    </source>
</evidence>
<dbReference type="InterPro" id="IPR051486">
    <property type="entry name" value="Hcy_S-methyltransferase"/>
</dbReference>
<keyword evidence="1 6" id="KW-0489">Methyltransferase</keyword>
<organism evidence="8 10">
    <name type="scientific">Acidipropionibacterium acidipropionici</name>
    <dbReference type="NCBI Taxonomy" id="1748"/>
    <lineage>
        <taxon>Bacteria</taxon>
        <taxon>Bacillati</taxon>
        <taxon>Actinomycetota</taxon>
        <taxon>Actinomycetes</taxon>
        <taxon>Propionibacteriales</taxon>
        <taxon>Propionibacteriaceae</taxon>
        <taxon>Acidipropionibacterium</taxon>
    </lineage>
</organism>
<dbReference type="InterPro" id="IPR017226">
    <property type="entry name" value="BHMT-like"/>
</dbReference>
<keyword evidence="2 6" id="KW-0808">Transferase</keyword>
<dbReference type="SUPFAM" id="SSF82282">
    <property type="entry name" value="Homocysteine S-methyltransferase"/>
    <property type="match status" value="1"/>
</dbReference>
<dbReference type="RefSeq" id="WP_062819464.1">
    <property type="nucleotide sequence ID" value="NZ_CP014352.1"/>
</dbReference>
<dbReference type="GO" id="GO:0008898">
    <property type="term" value="F:S-adenosylmethionine-homocysteine S-methyltransferase activity"/>
    <property type="evidence" value="ECO:0007669"/>
    <property type="project" value="TreeGrafter"/>
</dbReference>
<dbReference type="Pfam" id="PF02574">
    <property type="entry name" value="S-methyl_trans"/>
    <property type="match status" value="1"/>
</dbReference>
<keyword evidence="3 5" id="KW-0479">Metal-binding</keyword>
<dbReference type="InterPro" id="IPR003726">
    <property type="entry name" value="HCY_dom"/>
</dbReference>
<feature type="binding site" evidence="5 6">
    <location>
        <position position="227"/>
    </location>
    <ligand>
        <name>Zn(2+)</name>
        <dbReference type="ChEBI" id="CHEBI:29105"/>
    </ligand>
</feature>
<dbReference type="EMBL" id="CP015970">
    <property type="protein sequence ID" value="AOZ46825.1"/>
    <property type="molecule type" value="Genomic_DNA"/>
</dbReference>
<dbReference type="Proteomes" id="UP000178666">
    <property type="component" value="Chromosome"/>
</dbReference>
<evidence type="ECO:0000313" key="8">
    <source>
        <dbReference type="EMBL" id="AMS05349.1"/>
    </source>
</evidence>
<feature type="binding site" evidence="6">
    <location>
        <position position="294"/>
    </location>
    <ligand>
        <name>Zn(2+)</name>
        <dbReference type="ChEBI" id="CHEBI:29105"/>
    </ligand>
</feature>
<feature type="domain" description="Hcy-binding" evidence="7">
    <location>
        <begin position="4"/>
        <end position="308"/>
    </location>
</feature>
<dbReference type="NCBIfam" id="NF007020">
    <property type="entry name" value="PRK09485.1"/>
    <property type="match status" value="1"/>
</dbReference>
<gene>
    <name evidence="9" type="ORF">A8L58_09115</name>
    <name evidence="8" type="ORF">AXH35_07660</name>
</gene>
<dbReference type="GO" id="GO:0032259">
    <property type="term" value="P:methylation"/>
    <property type="evidence" value="ECO:0007669"/>
    <property type="project" value="UniProtKB-KW"/>
</dbReference>
<evidence type="ECO:0000313" key="9">
    <source>
        <dbReference type="EMBL" id="AOZ46825.1"/>
    </source>
</evidence>
<dbReference type="PANTHER" id="PTHR46015">
    <property type="entry name" value="ZGC:172121"/>
    <property type="match status" value="1"/>
</dbReference>
<dbReference type="Gene3D" id="3.20.20.330">
    <property type="entry name" value="Homocysteine-binding-like domain"/>
    <property type="match status" value="1"/>
</dbReference>
<evidence type="ECO:0000259" key="7">
    <source>
        <dbReference type="PROSITE" id="PS50970"/>
    </source>
</evidence>
<evidence type="ECO:0000313" key="10">
    <source>
        <dbReference type="Proteomes" id="UP000075221"/>
    </source>
</evidence>
<dbReference type="PROSITE" id="PS50970">
    <property type="entry name" value="HCY"/>
    <property type="match status" value="1"/>
</dbReference>
<reference evidence="8 10" key="2">
    <citation type="submission" date="2016-02" db="EMBL/GenBank/DDBJ databases">
        <title>Complete Genome Sequence of Propionibacterium acidipropionici ATCC 55737.</title>
        <authorList>
            <person name="Luna Flores C.H."/>
            <person name="Nielsen L.K."/>
            <person name="Marcellin E."/>
        </authorList>
    </citation>
    <scope>NUCLEOTIDE SEQUENCE [LARGE SCALE GENOMIC DNA]</scope>
    <source>
        <strain evidence="8 10">ATCC 55737</strain>
    </source>
</reference>
<sequence>MNPPTDLFAAAEEGVVVLDGGLGTLLEARGNDITGQLWSAQILRDRPEEVLAAHRDFFAAGARVATTASYQVTRQGLAAIGGRPEEADELLRRSVEVARRAVDEPAARAGGDGVDRWVATSIGPYGAGPGRGTEYDGDYGLTVSELAAWHRPRIEVLASTDADVLLAETIPSILEVEALAQELSDAALPAMLSVTVADGRMRDGTELSEVTRVLAGVRNIRAVGVNCCGAEDVLAAVRILAEGTDRPLIAYPNSGERWDHVARTWEPREKGELTPLGAVPDLLGAGVRFLGGCCRVTPREIEAMTGLIGKQESHG</sequence>
<evidence type="ECO:0000313" key="11">
    <source>
        <dbReference type="Proteomes" id="UP000178666"/>
    </source>
</evidence>
<comment type="cofactor">
    <cofactor evidence="5">
        <name>Zn(2+)</name>
        <dbReference type="ChEBI" id="CHEBI:29105"/>
    </cofactor>
    <text evidence="5">Binds 1 zinc ion per subunit.</text>
</comment>
<dbReference type="Proteomes" id="UP000075221">
    <property type="component" value="Chromosome"/>
</dbReference>
<dbReference type="EMBL" id="CP014352">
    <property type="protein sequence ID" value="AMS05349.1"/>
    <property type="molecule type" value="Genomic_DNA"/>
</dbReference>
<evidence type="ECO:0000256" key="3">
    <source>
        <dbReference type="ARBA" id="ARBA00022723"/>
    </source>
</evidence>
<accession>A0AAC9AND4</accession>
<dbReference type="PANTHER" id="PTHR46015:SF1">
    <property type="entry name" value="HOMOCYSTEINE S-METHYLTRANSFERASE-LIKE ISOFORM 1"/>
    <property type="match status" value="1"/>
</dbReference>
<dbReference type="PIRSF" id="PIRSF037505">
    <property type="entry name" value="Betaine_HMT"/>
    <property type="match status" value="1"/>
</dbReference>
<dbReference type="AlphaFoldDB" id="A0AAC9AND4"/>
<protein>
    <submittedName>
        <fullName evidence="8">Homocysteine S-methyltransferase</fullName>
    </submittedName>
</protein>
<reference evidence="9 11" key="1">
    <citation type="journal article" date="2016" name="Plant Dis.">
        <title>Improved production of propionic acid using genome shuffling.</title>
        <authorList>
            <person name="Luna-Flores C.H."/>
            <person name="Palfreyman R.W."/>
            <person name="Kromer J.O."/>
            <person name="Nielsen L.K."/>
            <person name="Marcellin E."/>
        </authorList>
    </citation>
    <scope>NUCLEOTIDE SEQUENCE [LARGE SCALE GENOMIC DNA]</scope>
    <source>
        <strain evidence="9 11">F3E8</strain>
    </source>
</reference>
<keyword evidence="4 5" id="KW-0862">Zinc</keyword>
<dbReference type="InterPro" id="IPR036589">
    <property type="entry name" value="HCY_dom_sf"/>
</dbReference>
<dbReference type="GO" id="GO:0033528">
    <property type="term" value="P:S-methylmethionine cycle"/>
    <property type="evidence" value="ECO:0007669"/>
    <property type="project" value="TreeGrafter"/>
</dbReference>
<name>A0AAC9AND4_9ACTN</name>
<evidence type="ECO:0000256" key="1">
    <source>
        <dbReference type="ARBA" id="ARBA00022603"/>
    </source>
</evidence>